<dbReference type="OrthoDB" id="5404794at2759"/>
<dbReference type="GO" id="GO:0003677">
    <property type="term" value="F:DNA binding"/>
    <property type="evidence" value="ECO:0007669"/>
    <property type="project" value="InterPro"/>
</dbReference>
<feature type="compositionally biased region" description="Basic residues" evidence="1">
    <location>
        <begin position="652"/>
        <end position="663"/>
    </location>
</feature>
<protein>
    <submittedName>
        <fullName evidence="2">Uncharacterized protein</fullName>
    </submittedName>
</protein>
<gene>
    <name evidence="2" type="ORF">K431DRAFT_344403</name>
</gene>
<feature type="region of interest" description="Disordered" evidence="1">
    <location>
        <begin position="287"/>
        <end position="348"/>
    </location>
</feature>
<feature type="compositionally biased region" description="Polar residues" evidence="1">
    <location>
        <begin position="374"/>
        <end position="384"/>
    </location>
</feature>
<feature type="compositionally biased region" description="Basic and acidic residues" evidence="1">
    <location>
        <begin position="49"/>
        <end position="68"/>
    </location>
</feature>
<feature type="region of interest" description="Disordered" evidence="1">
    <location>
        <begin position="1"/>
        <end position="129"/>
    </location>
</feature>
<feature type="compositionally biased region" description="Basic and acidic residues" evidence="1">
    <location>
        <begin position="385"/>
        <end position="394"/>
    </location>
</feature>
<organism evidence="2 3">
    <name type="scientific">Polychaeton citri CBS 116435</name>
    <dbReference type="NCBI Taxonomy" id="1314669"/>
    <lineage>
        <taxon>Eukaryota</taxon>
        <taxon>Fungi</taxon>
        <taxon>Dikarya</taxon>
        <taxon>Ascomycota</taxon>
        <taxon>Pezizomycotina</taxon>
        <taxon>Dothideomycetes</taxon>
        <taxon>Dothideomycetidae</taxon>
        <taxon>Capnodiales</taxon>
        <taxon>Capnodiaceae</taxon>
        <taxon>Polychaeton</taxon>
    </lineage>
</organism>
<accession>A0A9P4QFS1</accession>
<dbReference type="Proteomes" id="UP000799441">
    <property type="component" value="Unassembled WGS sequence"/>
</dbReference>
<keyword evidence="3" id="KW-1185">Reference proteome</keyword>
<feature type="compositionally biased region" description="Basic residues" evidence="1">
    <location>
        <begin position="497"/>
        <end position="507"/>
    </location>
</feature>
<feature type="compositionally biased region" description="Polar residues" evidence="1">
    <location>
        <begin position="95"/>
        <end position="104"/>
    </location>
</feature>
<feature type="region of interest" description="Disordered" evidence="1">
    <location>
        <begin position="367"/>
        <end position="772"/>
    </location>
</feature>
<feature type="compositionally biased region" description="Basic and acidic residues" evidence="1">
    <location>
        <begin position="531"/>
        <end position="552"/>
    </location>
</feature>
<evidence type="ECO:0000256" key="1">
    <source>
        <dbReference type="SAM" id="MobiDB-lite"/>
    </source>
</evidence>
<feature type="compositionally biased region" description="Polar residues" evidence="1">
    <location>
        <begin position="400"/>
        <end position="409"/>
    </location>
</feature>
<feature type="compositionally biased region" description="Polar residues" evidence="1">
    <location>
        <begin position="517"/>
        <end position="530"/>
    </location>
</feature>
<comment type="caution">
    <text evidence="2">The sequence shown here is derived from an EMBL/GenBank/DDBJ whole genome shotgun (WGS) entry which is preliminary data.</text>
</comment>
<dbReference type="EMBL" id="MU003774">
    <property type="protein sequence ID" value="KAF2723892.1"/>
    <property type="molecule type" value="Genomic_DNA"/>
</dbReference>
<dbReference type="AlphaFoldDB" id="A0A9P4QFS1"/>
<feature type="compositionally biased region" description="Basic and acidic residues" evidence="1">
    <location>
        <begin position="109"/>
        <end position="118"/>
    </location>
</feature>
<sequence length="772" mass="83903">MPIALQDSVCDSEDESDELALINGNESNNDAIPARLPGPSEKPLQGPNAHHEDSESTRSAERLHRQIQDTETALCKKHNDSTTLGATPSEMISFESIQNRSHTASVPEHQTHSSERPSNRSKGSTARESVISDVEQINGDANAPVASSRFTEHSIPCGSTKGATNDLASLDDFIAHEPHILFLDSGSTVPDNSSIAQALVEQHLHRPQPTTFQMEAQSSSMPWTASDIATQDNESNTCGLNNDTGKTRENLESDVGTEANPAHVPFPIEVKNGSINDDMMKDIISRLGSRGQRSSPQVVIPPASLGRRVSQSRRQQHQKVNEPSSENVIVDLPMERYQPRPSKRRAKAMVEDPIDYSIVPEKAAKLKRIKSGSAKRQTPQSNSKDIFDVDESPKSHKRSANNVSELSGNNNGGGDELATADSTDQNSRAADSTSDAQDSAVDQSAISDHTHELKDRSMDLKRSASESRPRSLSKIPPPTSPLQDERNGAVGTANKSQSKKTATRRGHTTVYEDHIDSNNPKSLSNLSQQQTERKSSVLDDIKNEASPRDIKTRQSSVPKDSEDEDELALSNTEYPPKHGHAVTSDDQPKRRGRGRPPKTTTMSDAKLDEGGLEPNCATDEPLLIPKRGRGRPAKVQQPPAELGEDAEIKVATPKKRGRPRKSTARPFGGENEDPSGDKVETAGVVDPFPELPVTAEEAASDLTKTVTEHTDQVVKAGPESTPPPMPSAERRPTHSPSRNSAQGLKLRVGLSKRSRIPPLLKMIKPPAPRRKS</sequence>
<evidence type="ECO:0000313" key="3">
    <source>
        <dbReference type="Proteomes" id="UP000799441"/>
    </source>
</evidence>
<name>A0A9P4QFS1_9PEZI</name>
<feature type="compositionally biased region" description="Basic and acidic residues" evidence="1">
    <location>
        <begin position="448"/>
        <end position="469"/>
    </location>
</feature>
<dbReference type="PRINTS" id="PR00929">
    <property type="entry name" value="ATHOOK"/>
</dbReference>
<feature type="compositionally biased region" description="Low complexity" evidence="1">
    <location>
        <begin position="429"/>
        <end position="447"/>
    </location>
</feature>
<reference evidence="2" key="1">
    <citation type="journal article" date="2020" name="Stud. Mycol.">
        <title>101 Dothideomycetes genomes: a test case for predicting lifestyles and emergence of pathogens.</title>
        <authorList>
            <person name="Haridas S."/>
            <person name="Albert R."/>
            <person name="Binder M."/>
            <person name="Bloem J."/>
            <person name="Labutti K."/>
            <person name="Salamov A."/>
            <person name="Andreopoulos B."/>
            <person name="Baker S."/>
            <person name="Barry K."/>
            <person name="Bills G."/>
            <person name="Bluhm B."/>
            <person name="Cannon C."/>
            <person name="Castanera R."/>
            <person name="Culley D."/>
            <person name="Daum C."/>
            <person name="Ezra D."/>
            <person name="Gonzalez J."/>
            <person name="Henrissat B."/>
            <person name="Kuo A."/>
            <person name="Liang C."/>
            <person name="Lipzen A."/>
            <person name="Lutzoni F."/>
            <person name="Magnuson J."/>
            <person name="Mondo S."/>
            <person name="Nolan M."/>
            <person name="Ohm R."/>
            <person name="Pangilinan J."/>
            <person name="Park H.-J."/>
            <person name="Ramirez L."/>
            <person name="Alfaro M."/>
            <person name="Sun H."/>
            <person name="Tritt A."/>
            <person name="Yoshinaga Y."/>
            <person name="Zwiers L.-H."/>
            <person name="Turgeon B."/>
            <person name="Goodwin S."/>
            <person name="Spatafora J."/>
            <person name="Crous P."/>
            <person name="Grigoriev I."/>
        </authorList>
    </citation>
    <scope>NUCLEOTIDE SEQUENCE</scope>
    <source>
        <strain evidence="2">CBS 116435</strain>
    </source>
</reference>
<evidence type="ECO:0000313" key="2">
    <source>
        <dbReference type="EMBL" id="KAF2723892.1"/>
    </source>
</evidence>
<dbReference type="SMART" id="SM00384">
    <property type="entry name" value="AT_hook"/>
    <property type="match status" value="3"/>
</dbReference>
<proteinExistence type="predicted"/>
<dbReference type="InterPro" id="IPR017956">
    <property type="entry name" value="AT_hook_DNA-bd_motif"/>
</dbReference>